<name>A0AAN7Y8N6_9EURO</name>
<proteinExistence type="predicted"/>
<dbReference type="Gene3D" id="3.30.200.20">
    <property type="entry name" value="Phosphorylase Kinase, domain 1"/>
    <property type="match status" value="1"/>
</dbReference>
<dbReference type="GO" id="GO:0004672">
    <property type="term" value="F:protein kinase activity"/>
    <property type="evidence" value="ECO:0007669"/>
    <property type="project" value="InterPro"/>
</dbReference>
<feature type="region of interest" description="Disordered" evidence="1">
    <location>
        <begin position="670"/>
        <end position="696"/>
    </location>
</feature>
<feature type="compositionally biased region" description="Basic and acidic residues" evidence="1">
    <location>
        <begin position="683"/>
        <end position="695"/>
    </location>
</feature>
<dbReference type="InterPro" id="IPR011009">
    <property type="entry name" value="Kinase-like_dom_sf"/>
</dbReference>
<dbReference type="Proteomes" id="UP001309876">
    <property type="component" value="Unassembled WGS sequence"/>
</dbReference>
<accession>A0AAN7Y8N6</accession>
<feature type="compositionally biased region" description="Basic and acidic residues" evidence="1">
    <location>
        <begin position="347"/>
        <end position="360"/>
    </location>
</feature>
<dbReference type="EMBL" id="JAVRRJ010000010">
    <property type="protein sequence ID" value="KAK5081290.1"/>
    <property type="molecule type" value="Genomic_DNA"/>
</dbReference>
<protein>
    <recommendedName>
        <fullName evidence="2">Protein kinase domain-containing protein</fullName>
    </recommendedName>
</protein>
<keyword evidence="4" id="KW-1185">Reference proteome</keyword>
<gene>
    <name evidence="3" type="ORF">LTR05_008084</name>
</gene>
<reference evidence="3 4" key="1">
    <citation type="submission" date="2023-08" db="EMBL/GenBank/DDBJ databases">
        <title>Black Yeasts Isolated from many extreme environments.</title>
        <authorList>
            <person name="Coleine C."/>
            <person name="Stajich J.E."/>
            <person name="Selbmann L."/>
        </authorList>
    </citation>
    <scope>NUCLEOTIDE SEQUENCE [LARGE SCALE GENOMIC DNA]</scope>
    <source>
        <strain evidence="3 4">CCFEE 5910</strain>
    </source>
</reference>
<evidence type="ECO:0000313" key="4">
    <source>
        <dbReference type="Proteomes" id="UP001309876"/>
    </source>
</evidence>
<dbReference type="PROSITE" id="PS50011">
    <property type="entry name" value="PROTEIN_KINASE_DOM"/>
    <property type="match status" value="1"/>
</dbReference>
<evidence type="ECO:0000313" key="3">
    <source>
        <dbReference type="EMBL" id="KAK5081290.1"/>
    </source>
</evidence>
<feature type="region of interest" description="Disordered" evidence="1">
    <location>
        <begin position="630"/>
        <end position="653"/>
    </location>
</feature>
<dbReference type="Pfam" id="PF07714">
    <property type="entry name" value="PK_Tyr_Ser-Thr"/>
    <property type="match status" value="1"/>
</dbReference>
<dbReference type="GO" id="GO:0005524">
    <property type="term" value="F:ATP binding"/>
    <property type="evidence" value="ECO:0007669"/>
    <property type="project" value="InterPro"/>
</dbReference>
<comment type="caution">
    <text evidence="3">The sequence shown here is derived from an EMBL/GenBank/DDBJ whole genome shotgun (WGS) entry which is preliminary data.</text>
</comment>
<dbReference type="AlphaFoldDB" id="A0AAN7Y8N6"/>
<dbReference type="SUPFAM" id="SSF56112">
    <property type="entry name" value="Protein kinase-like (PK-like)"/>
    <property type="match status" value="1"/>
</dbReference>
<feature type="region of interest" description="Disordered" evidence="1">
    <location>
        <begin position="322"/>
        <end position="363"/>
    </location>
</feature>
<feature type="compositionally biased region" description="Acidic residues" evidence="1">
    <location>
        <begin position="732"/>
        <end position="742"/>
    </location>
</feature>
<evidence type="ECO:0000256" key="1">
    <source>
        <dbReference type="SAM" id="MobiDB-lite"/>
    </source>
</evidence>
<feature type="compositionally biased region" description="Polar residues" evidence="1">
    <location>
        <begin position="632"/>
        <end position="653"/>
    </location>
</feature>
<dbReference type="InterPro" id="IPR001245">
    <property type="entry name" value="Ser-Thr/Tyr_kinase_cat_dom"/>
</dbReference>
<organism evidence="3 4">
    <name type="scientific">Lithohypha guttulata</name>
    <dbReference type="NCBI Taxonomy" id="1690604"/>
    <lineage>
        <taxon>Eukaryota</taxon>
        <taxon>Fungi</taxon>
        <taxon>Dikarya</taxon>
        <taxon>Ascomycota</taxon>
        <taxon>Pezizomycotina</taxon>
        <taxon>Eurotiomycetes</taxon>
        <taxon>Chaetothyriomycetidae</taxon>
        <taxon>Chaetothyriales</taxon>
        <taxon>Trichomeriaceae</taxon>
        <taxon>Lithohypha</taxon>
    </lineage>
</organism>
<feature type="region of interest" description="Disordered" evidence="1">
    <location>
        <begin position="722"/>
        <end position="750"/>
    </location>
</feature>
<sequence>MTLKTGQDTWTDERIETTVTIQFAYSHLGEAAQEVVPECANSLRYTYAQRIVSKTKRLFLILIDLGVPEQIFRLIDEYYDDDFLPFTEDEVSSLRLSRNGGRALDQLFFRQQFKYMVRVLREGEHIRYAEVEFVPIQPIEQKSISTVSEHEAVQLPTPVNRVLVRREFSLKRKQKELDLLSEIAGAKPLSHEHVLSIFGSYTQHDRMFVLLAPVTKHVLKSFLSDTPKAFEALPKYERRKHLLTWPHCLANALAWLHHHGAYHGAVRPSRICIDEYHQISLGQFEGDWLLGTPTSRDDLESYQYAAPEFWKRGLTVKNAGSGSAFSSGRSAAGRLPPPRSHGSSARESGHEDPSITDRSHSMQSEDSGYAFVPAFRGNHSRLKLTAYNSLSSDQPAQIRNFESRLNQRNEEIHLADRPRRTLSRRLDNLSVRSSNSSELGRQSAIPRKPIYDLSGDTKTTMVQTWKSSARDQTAADIFGLAAVTMDILTVMCGRTVSAFAKHRSKKNTQAGRGGGLADASFHANLSQVASWAETLLKDSEKKMKKEENGLFRAIGPILENTIQCFDREPGNRMRASALSATIHKHLSSSAGITYPHCALRVPDDRQSEIRKEKIRAASRLDSRVLDPEHSLADQQSRVAQQTHAGSLSNTSRVMNDDYEEQYFTVQSAHGRATSTIQLPPADPNHRIYTEPRQDEESLSETMFDYYERQWVGPTASRNTRIQALPPRIRLDEDIDEQNEDENDKPQDTLYPLCTTSSKARNYSYGPNIPSLLSHRPELPGTIPLFPPSLDYKPPNRDLPALPTTPNTKKSRNAVKLPLAPGSADVNQATHVLAQTIGGFKSRYSRV</sequence>
<feature type="domain" description="Protein kinase" evidence="2">
    <location>
        <begin position="94"/>
        <end position="445"/>
    </location>
</feature>
<feature type="compositionally biased region" description="Low complexity" evidence="1">
    <location>
        <begin position="322"/>
        <end position="334"/>
    </location>
</feature>
<dbReference type="Gene3D" id="1.10.510.10">
    <property type="entry name" value="Transferase(Phosphotransferase) domain 1"/>
    <property type="match status" value="1"/>
</dbReference>
<evidence type="ECO:0000259" key="2">
    <source>
        <dbReference type="PROSITE" id="PS50011"/>
    </source>
</evidence>
<dbReference type="InterPro" id="IPR000719">
    <property type="entry name" value="Prot_kinase_dom"/>
</dbReference>